<dbReference type="Proteomes" id="UP000241769">
    <property type="component" value="Unassembled WGS sequence"/>
</dbReference>
<dbReference type="AlphaFoldDB" id="A0A2P6MY51"/>
<organism evidence="1 2">
    <name type="scientific">Planoprotostelium fungivorum</name>
    <dbReference type="NCBI Taxonomy" id="1890364"/>
    <lineage>
        <taxon>Eukaryota</taxon>
        <taxon>Amoebozoa</taxon>
        <taxon>Evosea</taxon>
        <taxon>Variosea</taxon>
        <taxon>Cavosteliida</taxon>
        <taxon>Cavosteliaceae</taxon>
        <taxon>Planoprotostelium</taxon>
    </lineage>
</organism>
<name>A0A2P6MY51_9EUKA</name>
<dbReference type="EMBL" id="MDYQ01000312">
    <property type="protein sequence ID" value="PRP76613.1"/>
    <property type="molecule type" value="Genomic_DNA"/>
</dbReference>
<comment type="caution">
    <text evidence="1">The sequence shown here is derived from an EMBL/GenBank/DDBJ whole genome shotgun (WGS) entry which is preliminary data.</text>
</comment>
<gene>
    <name evidence="1" type="ORF">PROFUN_14990</name>
</gene>
<keyword evidence="2" id="KW-1185">Reference proteome</keyword>
<reference evidence="1 2" key="1">
    <citation type="journal article" date="2018" name="Genome Biol. Evol.">
        <title>Multiple Roots of Fruiting Body Formation in Amoebozoa.</title>
        <authorList>
            <person name="Hillmann F."/>
            <person name="Forbes G."/>
            <person name="Novohradska S."/>
            <person name="Ferling I."/>
            <person name="Riege K."/>
            <person name="Groth M."/>
            <person name="Westermann M."/>
            <person name="Marz M."/>
            <person name="Spaller T."/>
            <person name="Winckler T."/>
            <person name="Schaap P."/>
            <person name="Glockner G."/>
        </authorList>
    </citation>
    <scope>NUCLEOTIDE SEQUENCE [LARGE SCALE GENOMIC DNA]</scope>
    <source>
        <strain evidence="1 2">Jena</strain>
    </source>
</reference>
<dbReference type="InParanoid" id="A0A2P6MY51"/>
<evidence type="ECO:0000313" key="2">
    <source>
        <dbReference type="Proteomes" id="UP000241769"/>
    </source>
</evidence>
<sequence>MIIYQYALLFHIIRRQKSSSADLRVKAVRSTGHLSFKTLYVLVGATYRSILGPYGLMVTFVFSQVLNISDASLYSRLCNWNIYDHPGNAKEVRNHILGKRILTMNVASQDVVVTGATQVVHDQRTFMRGNIQRPE</sequence>
<proteinExistence type="predicted"/>
<accession>A0A2P6MY51</accession>
<evidence type="ECO:0000313" key="1">
    <source>
        <dbReference type="EMBL" id="PRP76613.1"/>
    </source>
</evidence>
<protein>
    <submittedName>
        <fullName evidence="1">Uncharacterized protein</fullName>
    </submittedName>
</protein>